<accession>A0ABR9HZ05</accession>
<evidence type="ECO:0000313" key="2">
    <source>
        <dbReference type="EMBL" id="MBE1496158.1"/>
    </source>
</evidence>
<evidence type="ECO:0000256" key="1">
    <source>
        <dbReference type="SAM" id="MobiDB-lite"/>
    </source>
</evidence>
<organism evidence="2 3">
    <name type="scientific">Amycolatopsis lexingtonensis</name>
    <dbReference type="NCBI Taxonomy" id="218822"/>
    <lineage>
        <taxon>Bacteria</taxon>
        <taxon>Bacillati</taxon>
        <taxon>Actinomycetota</taxon>
        <taxon>Actinomycetes</taxon>
        <taxon>Pseudonocardiales</taxon>
        <taxon>Pseudonocardiaceae</taxon>
        <taxon>Amycolatopsis</taxon>
    </lineage>
</organism>
<protein>
    <submittedName>
        <fullName evidence="2">Uncharacterized protein</fullName>
    </submittedName>
</protein>
<name>A0ABR9HZ05_9PSEU</name>
<proteinExistence type="predicted"/>
<dbReference type="EMBL" id="JADBEG010000001">
    <property type="protein sequence ID" value="MBE1496158.1"/>
    <property type="molecule type" value="Genomic_DNA"/>
</dbReference>
<reference evidence="2 3" key="1">
    <citation type="submission" date="2020-10" db="EMBL/GenBank/DDBJ databases">
        <title>Sequencing the genomes of 1000 actinobacteria strains.</title>
        <authorList>
            <person name="Klenk H.-P."/>
        </authorList>
    </citation>
    <scope>NUCLEOTIDE SEQUENCE [LARGE SCALE GENOMIC DNA]</scope>
    <source>
        <strain evidence="2 3">DSM 44653</strain>
    </source>
</reference>
<feature type="region of interest" description="Disordered" evidence="1">
    <location>
        <begin position="30"/>
        <end position="52"/>
    </location>
</feature>
<gene>
    <name evidence="2" type="ORF">H4696_003258</name>
</gene>
<sequence length="52" mass="5829">MASCQRPDVGPTFNLVHDWFDAFARGDDRPAGEYRDGDFPDLDNSTPTNGKR</sequence>
<dbReference type="RefSeq" id="WP_158104326.1">
    <property type="nucleotide sequence ID" value="NZ_JADBEG010000001.1"/>
</dbReference>
<comment type="caution">
    <text evidence="2">The sequence shown here is derived from an EMBL/GenBank/DDBJ whole genome shotgun (WGS) entry which is preliminary data.</text>
</comment>
<keyword evidence="3" id="KW-1185">Reference proteome</keyword>
<evidence type="ECO:0000313" key="3">
    <source>
        <dbReference type="Proteomes" id="UP000631670"/>
    </source>
</evidence>
<dbReference type="Proteomes" id="UP000631670">
    <property type="component" value="Unassembled WGS sequence"/>
</dbReference>
<feature type="compositionally biased region" description="Polar residues" evidence="1">
    <location>
        <begin position="43"/>
        <end position="52"/>
    </location>
</feature>